<evidence type="ECO:0000256" key="2">
    <source>
        <dbReference type="ARBA" id="ARBA00023002"/>
    </source>
</evidence>
<proteinExistence type="inferred from homology"/>
<dbReference type="CDD" id="cd05300">
    <property type="entry name" value="2-Hacid_dh_1"/>
    <property type="match status" value="1"/>
</dbReference>
<dbReference type="Pfam" id="PF00389">
    <property type="entry name" value="2-Hacid_dh"/>
    <property type="match status" value="1"/>
</dbReference>
<evidence type="ECO:0000256" key="4">
    <source>
        <dbReference type="RuleBase" id="RU003719"/>
    </source>
</evidence>
<sequence>MSKIVFLQHLSEKQKQQIEAAAPHDEIVAIPVKEATEQDLADAEIIVGWSRKFQDFILSPDCAVKWVQAWSAGVDKMPLTELEQKQVLLTSANGVHTIPISEQIFAYMLAFSRNLHQAIRNQSRARWDESGRFGELHGKTIAIVGAGNIGIGTARLARAFGMKTVGVRRSGQPLDEFDTMYSMEQLDEALGVADVVVNILPLTEQTRGLFDQGRFAAMKPEALFINVGRGTTVRTDDLVAALQNGTIAGAGLDVFDPEPLPEDHPLWSMEQVMITPHIAGSNEHYTDRVLDIFLTNLKAYQQGEKLPVNLVDYSSGY</sequence>
<evidence type="ECO:0000259" key="6">
    <source>
        <dbReference type="Pfam" id="PF02826"/>
    </source>
</evidence>
<dbReference type="Proteomes" id="UP001185028">
    <property type="component" value="Unassembled WGS sequence"/>
</dbReference>
<dbReference type="SUPFAM" id="SSF52283">
    <property type="entry name" value="Formate/glycerate dehydrogenase catalytic domain-like"/>
    <property type="match status" value="1"/>
</dbReference>
<evidence type="ECO:0000313" key="7">
    <source>
        <dbReference type="EMBL" id="MDR6243367.1"/>
    </source>
</evidence>
<keyword evidence="2 4" id="KW-0560">Oxidoreductase</keyword>
<dbReference type="SUPFAM" id="SSF51735">
    <property type="entry name" value="NAD(P)-binding Rossmann-fold domains"/>
    <property type="match status" value="1"/>
</dbReference>
<dbReference type="InterPro" id="IPR006140">
    <property type="entry name" value="D-isomer_DH_NAD-bd"/>
</dbReference>
<dbReference type="RefSeq" id="WP_188773570.1">
    <property type="nucleotide sequence ID" value="NZ_BMMB01000001.1"/>
</dbReference>
<dbReference type="EMBL" id="JAVDQH010000004">
    <property type="protein sequence ID" value="MDR6243367.1"/>
    <property type="molecule type" value="Genomic_DNA"/>
</dbReference>
<evidence type="ECO:0000259" key="5">
    <source>
        <dbReference type="Pfam" id="PF00389"/>
    </source>
</evidence>
<keyword evidence="3" id="KW-0520">NAD</keyword>
<protein>
    <submittedName>
        <fullName evidence="7">Phosphoglycerate dehydrogenase-like enzyme</fullName>
    </submittedName>
</protein>
<comment type="caution">
    <text evidence="7">The sequence shown here is derived from an EMBL/GenBank/DDBJ whole genome shotgun (WGS) entry which is preliminary data.</text>
</comment>
<dbReference type="Pfam" id="PF02826">
    <property type="entry name" value="2-Hacid_dh_C"/>
    <property type="match status" value="1"/>
</dbReference>
<dbReference type="InterPro" id="IPR006139">
    <property type="entry name" value="D-isomer_2_OHA_DH_cat_dom"/>
</dbReference>
<organism evidence="7 8">
    <name type="scientific">Paenibacillus hunanensis</name>
    <dbReference type="NCBI Taxonomy" id="539262"/>
    <lineage>
        <taxon>Bacteria</taxon>
        <taxon>Bacillati</taxon>
        <taxon>Bacillota</taxon>
        <taxon>Bacilli</taxon>
        <taxon>Bacillales</taxon>
        <taxon>Paenibacillaceae</taxon>
        <taxon>Paenibacillus</taxon>
    </lineage>
</organism>
<feature type="domain" description="D-isomer specific 2-hydroxyacid dehydrogenase catalytic" evidence="5">
    <location>
        <begin position="8"/>
        <end position="307"/>
    </location>
</feature>
<accession>A0ABU1IXF1</accession>
<dbReference type="PANTHER" id="PTHR43333">
    <property type="entry name" value="2-HACID_DH_C DOMAIN-CONTAINING PROTEIN"/>
    <property type="match status" value="1"/>
</dbReference>
<gene>
    <name evidence="7" type="ORF">JOC58_001254</name>
</gene>
<dbReference type="Gene3D" id="3.40.50.720">
    <property type="entry name" value="NAD(P)-binding Rossmann-like Domain"/>
    <property type="match status" value="2"/>
</dbReference>
<reference evidence="7 8" key="1">
    <citation type="submission" date="2023-07" db="EMBL/GenBank/DDBJ databases">
        <title>Genomic Encyclopedia of Type Strains, Phase IV (KMG-IV): sequencing the most valuable type-strain genomes for metagenomic binning, comparative biology and taxonomic classification.</title>
        <authorList>
            <person name="Goeker M."/>
        </authorList>
    </citation>
    <scope>NUCLEOTIDE SEQUENCE [LARGE SCALE GENOMIC DNA]</scope>
    <source>
        <strain evidence="7 8">DSM 22170</strain>
    </source>
</reference>
<evidence type="ECO:0000313" key="8">
    <source>
        <dbReference type="Proteomes" id="UP001185028"/>
    </source>
</evidence>
<dbReference type="InterPro" id="IPR036291">
    <property type="entry name" value="NAD(P)-bd_dom_sf"/>
</dbReference>
<evidence type="ECO:0000256" key="3">
    <source>
        <dbReference type="ARBA" id="ARBA00023027"/>
    </source>
</evidence>
<keyword evidence="8" id="KW-1185">Reference proteome</keyword>
<feature type="domain" description="D-isomer specific 2-hydroxyacid dehydrogenase NAD-binding" evidence="6">
    <location>
        <begin position="105"/>
        <end position="279"/>
    </location>
</feature>
<dbReference type="PANTHER" id="PTHR43333:SF1">
    <property type="entry name" value="D-ISOMER SPECIFIC 2-HYDROXYACID DEHYDROGENASE NAD-BINDING DOMAIN-CONTAINING PROTEIN"/>
    <property type="match status" value="1"/>
</dbReference>
<name>A0ABU1IXF1_9BACL</name>
<comment type="similarity">
    <text evidence="1 4">Belongs to the D-isomer specific 2-hydroxyacid dehydrogenase family.</text>
</comment>
<evidence type="ECO:0000256" key="1">
    <source>
        <dbReference type="ARBA" id="ARBA00005854"/>
    </source>
</evidence>